<gene>
    <name evidence="2" type="ORF">AVEN_4580_1</name>
</gene>
<name>A0A4Y2QGD2_ARAVE</name>
<dbReference type="EMBL" id="BGPR01013776">
    <property type="protein sequence ID" value="GBN62147.1"/>
    <property type="molecule type" value="Genomic_DNA"/>
</dbReference>
<reference evidence="2 3" key="1">
    <citation type="journal article" date="2019" name="Sci. Rep.">
        <title>Orb-weaving spider Araneus ventricosus genome elucidates the spidroin gene catalogue.</title>
        <authorList>
            <person name="Kono N."/>
            <person name="Nakamura H."/>
            <person name="Ohtoshi R."/>
            <person name="Moran D.A.P."/>
            <person name="Shinohara A."/>
            <person name="Yoshida Y."/>
            <person name="Fujiwara M."/>
            <person name="Mori M."/>
            <person name="Tomita M."/>
            <person name="Arakawa K."/>
        </authorList>
    </citation>
    <scope>NUCLEOTIDE SEQUENCE [LARGE SCALE GENOMIC DNA]</scope>
</reference>
<dbReference type="Proteomes" id="UP000499080">
    <property type="component" value="Unassembled WGS sequence"/>
</dbReference>
<proteinExistence type="predicted"/>
<dbReference type="AlphaFoldDB" id="A0A4Y2QGD2"/>
<organism evidence="2 3">
    <name type="scientific">Araneus ventricosus</name>
    <name type="common">Orbweaver spider</name>
    <name type="synonym">Epeira ventricosa</name>
    <dbReference type="NCBI Taxonomy" id="182803"/>
    <lineage>
        <taxon>Eukaryota</taxon>
        <taxon>Metazoa</taxon>
        <taxon>Ecdysozoa</taxon>
        <taxon>Arthropoda</taxon>
        <taxon>Chelicerata</taxon>
        <taxon>Arachnida</taxon>
        <taxon>Araneae</taxon>
        <taxon>Araneomorphae</taxon>
        <taxon>Entelegynae</taxon>
        <taxon>Araneoidea</taxon>
        <taxon>Araneidae</taxon>
        <taxon>Araneus</taxon>
    </lineage>
</organism>
<evidence type="ECO:0000256" key="1">
    <source>
        <dbReference type="SAM" id="MobiDB-lite"/>
    </source>
</evidence>
<comment type="caution">
    <text evidence="2">The sequence shown here is derived from an EMBL/GenBank/DDBJ whole genome shotgun (WGS) entry which is preliminary data.</text>
</comment>
<protein>
    <submittedName>
        <fullName evidence="2">Uncharacterized protein</fullName>
    </submittedName>
</protein>
<sequence length="137" mass="15639">MEIPGQHNVPMLHQPSYTPGFSQRRRHAECDGPATRRRHCLKICTPELISTVVETLEKVCGRPSWIIGILDWCRVLKTVLGQNEDGHCNLHLSSEEKDEPLSPSEYFRITLSEFGLTYGDRFSTEKSFILNLWLSGP</sequence>
<evidence type="ECO:0000313" key="2">
    <source>
        <dbReference type="EMBL" id="GBN62147.1"/>
    </source>
</evidence>
<keyword evidence="3" id="KW-1185">Reference proteome</keyword>
<evidence type="ECO:0000313" key="3">
    <source>
        <dbReference type="Proteomes" id="UP000499080"/>
    </source>
</evidence>
<feature type="region of interest" description="Disordered" evidence="1">
    <location>
        <begin position="1"/>
        <end position="25"/>
    </location>
</feature>
<accession>A0A4Y2QGD2</accession>